<name>A0A8S0W4K9_9FIRM</name>
<protein>
    <submittedName>
        <fullName evidence="1">Uncharacterized protein</fullName>
    </submittedName>
</protein>
<dbReference type="EMBL" id="LR746496">
    <property type="protein sequence ID" value="CAA7602498.1"/>
    <property type="molecule type" value="Genomic_DNA"/>
</dbReference>
<reference evidence="1" key="2">
    <citation type="submission" date="2020-01" db="EMBL/GenBank/DDBJ databases">
        <authorList>
            <person name="Hornung B."/>
        </authorList>
    </citation>
    <scope>NUCLEOTIDE SEQUENCE</scope>
    <source>
        <strain evidence="1">PacBioINE</strain>
    </source>
</reference>
<sequence length="180" mass="19652">MTKERIKIISLVGLLVFGLLLSGRLLYNEKWVDANLIRQSQQIPGVVSVGVVNSSGQQEFDVTTKNVSDLSQTSAMLSKLAGKLPIRYLDNRTPAQEALYNQMQFALQEGIVRGDFVRMAQEVAALGKDAGMQVNLTMDSNEIYLTLTQGTHQLVAVLDRHGEGKFLPSEARAVSKGGST</sequence>
<dbReference type="Proteomes" id="UP000836597">
    <property type="component" value="Chromosome"/>
</dbReference>
<reference evidence="2" key="1">
    <citation type="submission" date="2014-11" db="EMBL/GenBank/DDBJ databases">
        <authorList>
            <person name="Hornung B.V."/>
        </authorList>
    </citation>
    <scope>NUCLEOTIDE SEQUENCE</scope>
    <source>
        <strain evidence="2">INE</strain>
    </source>
</reference>
<dbReference type="Proteomes" id="UP001071230">
    <property type="component" value="Unassembled WGS sequence"/>
</dbReference>
<gene>
    <name evidence="2" type="ORF">DEACI_0373</name>
    <name evidence="1" type="ORF">DEACI_3173</name>
</gene>
<accession>A0A8S0W4K9</accession>
<dbReference type="KEGG" id="aacx:DEACI_3173"/>
<dbReference type="EMBL" id="CDGJ01000005">
    <property type="protein sequence ID" value="CEJ05953.1"/>
    <property type="molecule type" value="Genomic_DNA"/>
</dbReference>
<evidence type="ECO:0000313" key="3">
    <source>
        <dbReference type="Proteomes" id="UP001071230"/>
    </source>
</evidence>
<dbReference type="AlphaFoldDB" id="A0A8S0W4K9"/>
<evidence type="ECO:0000313" key="1">
    <source>
        <dbReference type="EMBL" id="CAA7602498.1"/>
    </source>
</evidence>
<keyword evidence="3" id="KW-1185">Reference proteome</keyword>
<dbReference type="RefSeq" id="WP_240985857.1">
    <property type="nucleotide sequence ID" value="NZ_CDGJ01000005.1"/>
</dbReference>
<proteinExistence type="predicted"/>
<evidence type="ECO:0000313" key="2">
    <source>
        <dbReference type="EMBL" id="CEJ05953.1"/>
    </source>
</evidence>
<organism evidence="1">
    <name type="scientific">Acididesulfobacillus acetoxydans</name>
    <dbReference type="NCBI Taxonomy" id="1561005"/>
    <lineage>
        <taxon>Bacteria</taxon>
        <taxon>Bacillati</taxon>
        <taxon>Bacillota</taxon>
        <taxon>Clostridia</taxon>
        <taxon>Eubacteriales</taxon>
        <taxon>Peptococcaceae</taxon>
        <taxon>Acididesulfobacillus</taxon>
    </lineage>
</organism>